<dbReference type="Pfam" id="PF09721">
    <property type="entry name" value="Exosortase_EpsH"/>
    <property type="match status" value="1"/>
</dbReference>
<organism evidence="9 10">
    <name type="scientific">Lactococcus garvieae DCC43</name>
    <dbReference type="NCBI Taxonomy" id="1231377"/>
    <lineage>
        <taxon>Bacteria</taxon>
        <taxon>Bacillati</taxon>
        <taxon>Bacillota</taxon>
        <taxon>Bacilli</taxon>
        <taxon>Lactobacillales</taxon>
        <taxon>Streptococcaceae</taxon>
        <taxon>Lactococcus</taxon>
    </lineage>
</organism>
<keyword evidence="2" id="KW-1003">Cell membrane</keyword>
<feature type="transmembrane region" description="Helical" evidence="8">
    <location>
        <begin position="155"/>
        <end position="176"/>
    </location>
</feature>
<feature type="transmembrane region" description="Helical" evidence="8">
    <location>
        <begin position="30"/>
        <end position="48"/>
    </location>
</feature>
<dbReference type="GO" id="GO:0008233">
    <property type="term" value="F:peptidase activity"/>
    <property type="evidence" value="ECO:0007669"/>
    <property type="project" value="UniProtKB-KW"/>
</dbReference>
<evidence type="ECO:0000256" key="2">
    <source>
        <dbReference type="ARBA" id="ARBA00022475"/>
    </source>
</evidence>
<protein>
    <submittedName>
        <fullName evidence="9">Integral membrane protein</fullName>
    </submittedName>
</protein>
<dbReference type="NCBIfam" id="TIGR03110">
    <property type="entry name" value="exosort_Gpos"/>
    <property type="match status" value="1"/>
</dbReference>
<dbReference type="InterPro" id="IPR019127">
    <property type="entry name" value="Exosortase"/>
</dbReference>
<feature type="transmembrane region" description="Helical" evidence="8">
    <location>
        <begin position="122"/>
        <end position="149"/>
    </location>
</feature>
<gene>
    <name evidence="9" type="ORF">C426_0096</name>
</gene>
<reference evidence="9 10" key="1">
    <citation type="journal article" date="2012" name="J. Bacteriol.">
        <title>Genome Sequence of the Bacteriocin-Producing Strain Lactococcus garvieae DCC43.</title>
        <authorList>
            <person name="Gabrielsen C."/>
            <person name="Brede D.A."/>
            <person name="Hernandez P.E."/>
            <person name="Nes I.F."/>
            <person name="Diep D.B."/>
        </authorList>
    </citation>
    <scope>NUCLEOTIDE SEQUENCE [LARGE SCALE GENOMIC DNA]</scope>
    <source>
        <strain evidence="9 10">DCC43</strain>
    </source>
</reference>
<keyword evidence="5" id="KW-0378">Hydrolase</keyword>
<dbReference type="NCBIfam" id="TIGR04178">
    <property type="entry name" value="exo_archaeo"/>
    <property type="match status" value="1"/>
</dbReference>
<dbReference type="Proteomes" id="UP000006787">
    <property type="component" value="Unassembled WGS sequence"/>
</dbReference>
<evidence type="ECO:0000256" key="7">
    <source>
        <dbReference type="ARBA" id="ARBA00023136"/>
    </source>
</evidence>
<comment type="caution">
    <text evidence="9">The sequence shown here is derived from an EMBL/GenBank/DDBJ whole genome shotgun (WGS) entry which is preliminary data.</text>
</comment>
<dbReference type="GO" id="GO:0006508">
    <property type="term" value="P:proteolysis"/>
    <property type="evidence" value="ECO:0007669"/>
    <property type="project" value="UniProtKB-KW"/>
</dbReference>
<dbReference type="RefSeq" id="WP_003134496.1">
    <property type="nucleotide sequence ID" value="NZ_AMQS01000001.1"/>
</dbReference>
<evidence type="ECO:0000313" key="9">
    <source>
        <dbReference type="EMBL" id="EKF52521.1"/>
    </source>
</evidence>
<evidence type="ECO:0000256" key="6">
    <source>
        <dbReference type="ARBA" id="ARBA00022989"/>
    </source>
</evidence>
<feature type="transmembrane region" description="Helical" evidence="8">
    <location>
        <begin position="97"/>
        <end position="115"/>
    </location>
</feature>
<dbReference type="InterPro" id="IPR017541">
    <property type="entry name" value="Exosort-XrtG"/>
</dbReference>
<proteinExistence type="predicted"/>
<evidence type="ECO:0000256" key="3">
    <source>
        <dbReference type="ARBA" id="ARBA00022670"/>
    </source>
</evidence>
<dbReference type="EMBL" id="AMQS01000001">
    <property type="protein sequence ID" value="EKF52521.1"/>
    <property type="molecule type" value="Genomic_DNA"/>
</dbReference>
<dbReference type="GO" id="GO:0005886">
    <property type="term" value="C:plasma membrane"/>
    <property type="evidence" value="ECO:0007669"/>
    <property type="project" value="UniProtKB-SubCell"/>
</dbReference>
<sequence length="200" mass="23302">MTVMFLVGLVVWVYILSVFRRAQLTAYYYIWGSIGIFFILIKLSNPFWVWELTQLITAIVGSISHFFHLGQSFTQYGGIWINNVNSPVFLTIDYECSGIIEIVALLSLLLFFPVYSRKEKLVYSLLGSISITIANVVRLMTVIIIVNTYGSQSFFWAHSIIGRIIFYVITIIIYYYTFTYTQVNSEGYKQLLKRFRKREI</sequence>
<keyword evidence="4 8" id="KW-0812">Transmembrane</keyword>
<dbReference type="PATRIC" id="fig|1231377.3.peg.95"/>
<evidence type="ECO:0000256" key="8">
    <source>
        <dbReference type="SAM" id="Phobius"/>
    </source>
</evidence>
<evidence type="ECO:0000256" key="1">
    <source>
        <dbReference type="ARBA" id="ARBA00004651"/>
    </source>
</evidence>
<dbReference type="eggNOG" id="ENOG502ZNKB">
    <property type="taxonomic scope" value="Bacteria"/>
</dbReference>
<evidence type="ECO:0000256" key="4">
    <source>
        <dbReference type="ARBA" id="ARBA00022692"/>
    </source>
</evidence>
<comment type="subcellular location">
    <subcellularLocation>
        <location evidence="1">Cell membrane</location>
        <topology evidence="1">Multi-pass membrane protein</topology>
    </subcellularLocation>
</comment>
<feature type="transmembrane region" description="Helical" evidence="8">
    <location>
        <begin position="55"/>
        <end position="77"/>
    </location>
</feature>
<name>K2PYM7_9LACT</name>
<dbReference type="AlphaFoldDB" id="K2PYM7"/>
<evidence type="ECO:0000313" key="10">
    <source>
        <dbReference type="Proteomes" id="UP000006787"/>
    </source>
</evidence>
<keyword evidence="7 8" id="KW-0472">Membrane</keyword>
<accession>K2PYM7</accession>
<evidence type="ECO:0000256" key="5">
    <source>
        <dbReference type="ARBA" id="ARBA00022801"/>
    </source>
</evidence>
<dbReference type="InterPro" id="IPR026392">
    <property type="entry name" value="Exo/Archaeosortase_dom"/>
</dbReference>
<keyword evidence="3" id="KW-0645">Protease</keyword>
<keyword evidence="6 8" id="KW-1133">Transmembrane helix</keyword>